<dbReference type="SUPFAM" id="SSF69593">
    <property type="entry name" value="Glycerol-3-phosphate (1)-acyltransferase"/>
    <property type="match status" value="1"/>
</dbReference>
<dbReference type="GO" id="GO:0003841">
    <property type="term" value="F:1-acylglycerol-3-phosphate O-acyltransferase activity"/>
    <property type="evidence" value="ECO:0007669"/>
    <property type="project" value="TreeGrafter"/>
</dbReference>
<protein>
    <submittedName>
        <fullName evidence="6">1-acyl-sn-glycerol-3-phosphate acyltransferase</fullName>
    </submittedName>
</protein>
<dbReference type="Proteomes" id="UP000057938">
    <property type="component" value="Chromosome"/>
</dbReference>
<reference evidence="6 7" key="1">
    <citation type="submission" date="2015-09" db="EMBL/GenBank/DDBJ databases">
        <title>Complete genome sequence of a benzo[a]pyrene-degrading bacterium Altererythrobacter epoxidivorans CGMCC 1.7731T.</title>
        <authorList>
            <person name="Li Z."/>
            <person name="Cheng H."/>
            <person name="Huo Y."/>
            <person name="Xu X."/>
        </authorList>
    </citation>
    <scope>NUCLEOTIDE SEQUENCE [LARGE SCALE GENOMIC DNA]</scope>
    <source>
        <strain evidence="6 7">CGMCC 1.7731</strain>
    </source>
</reference>
<dbReference type="EMBL" id="CP012669">
    <property type="protein sequence ID" value="ALE17528.1"/>
    <property type="molecule type" value="Genomic_DNA"/>
</dbReference>
<evidence type="ECO:0000256" key="1">
    <source>
        <dbReference type="ARBA" id="ARBA00005189"/>
    </source>
</evidence>
<evidence type="ECO:0000256" key="2">
    <source>
        <dbReference type="ARBA" id="ARBA00022679"/>
    </source>
</evidence>
<keyword evidence="4" id="KW-0472">Membrane</keyword>
<organism evidence="6 7">
    <name type="scientific">Altererythrobacter epoxidivorans</name>
    <dbReference type="NCBI Taxonomy" id="361183"/>
    <lineage>
        <taxon>Bacteria</taxon>
        <taxon>Pseudomonadati</taxon>
        <taxon>Pseudomonadota</taxon>
        <taxon>Alphaproteobacteria</taxon>
        <taxon>Sphingomonadales</taxon>
        <taxon>Erythrobacteraceae</taxon>
        <taxon>Altererythrobacter</taxon>
    </lineage>
</organism>
<keyword evidence="4" id="KW-1133">Transmembrane helix</keyword>
<keyword evidence="4" id="KW-0812">Transmembrane</keyword>
<keyword evidence="7" id="KW-1185">Reference proteome</keyword>
<dbReference type="STRING" id="361183.AMC99_02251"/>
<accession>A0A0M4M5X0</accession>
<evidence type="ECO:0000313" key="7">
    <source>
        <dbReference type="Proteomes" id="UP000057938"/>
    </source>
</evidence>
<dbReference type="PANTHER" id="PTHR10434:SF11">
    <property type="entry name" value="1-ACYL-SN-GLYCEROL-3-PHOSPHATE ACYLTRANSFERASE"/>
    <property type="match status" value="1"/>
</dbReference>
<gene>
    <name evidence="6" type="ORF">AMC99_02251</name>
</gene>
<feature type="domain" description="Phospholipid/glycerol acyltransferase" evidence="5">
    <location>
        <begin position="69"/>
        <end position="183"/>
    </location>
</feature>
<dbReference type="AlphaFoldDB" id="A0A0M4M5X0"/>
<name>A0A0M4M5X0_9SPHN</name>
<keyword evidence="2 6" id="KW-0808">Transferase</keyword>
<proteinExistence type="predicted"/>
<feature type="transmembrane region" description="Helical" evidence="4">
    <location>
        <begin position="7"/>
        <end position="28"/>
    </location>
</feature>
<keyword evidence="3 6" id="KW-0012">Acyltransferase</keyword>
<dbReference type="Pfam" id="PF01553">
    <property type="entry name" value="Acyltransferase"/>
    <property type="match status" value="1"/>
</dbReference>
<sequence length="231" mass="25569">MAVIRSLLFYPLFYGISIVLVAIAGLSIPFGRDALRTAVGWWSGWHRWCVVNLLGAKVRIEGEIPQGAYLFVIKHESFFEAIDAPTLLPFPSVFAKRELFNIPVWGKSAVVYGLIPVSRDEGARALRKMLSSARERIDEGRPLVIFAEGTRVPHGQRPALQAGFAGIYKLLGLPVVPVAIDSGPLYHRLWKRSGTITYKFGEIIPPGLPREEAEQRVHTAMNALNEDPAIG</sequence>
<dbReference type="OrthoDB" id="5290997at2"/>
<dbReference type="PATRIC" id="fig|361183.4.peg.2212"/>
<evidence type="ECO:0000256" key="3">
    <source>
        <dbReference type="ARBA" id="ARBA00023315"/>
    </source>
</evidence>
<dbReference type="KEGG" id="aep:AMC99_02251"/>
<comment type="pathway">
    <text evidence="1">Lipid metabolism.</text>
</comment>
<dbReference type="InterPro" id="IPR002123">
    <property type="entry name" value="Plipid/glycerol_acylTrfase"/>
</dbReference>
<dbReference type="SMART" id="SM00563">
    <property type="entry name" value="PlsC"/>
    <property type="match status" value="1"/>
</dbReference>
<evidence type="ECO:0000313" key="6">
    <source>
        <dbReference type="EMBL" id="ALE17528.1"/>
    </source>
</evidence>
<evidence type="ECO:0000256" key="4">
    <source>
        <dbReference type="SAM" id="Phobius"/>
    </source>
</evidence>
<dbReference type="RefSeq" id="WP_061926510.1">
    <property type="nucleotide sequence ID" value="NZ_CP012669.1"/>
</dbReference>
<dbReference type="GO" id="GO:0006654">
    <property type="term" value="P:phosphatidic acid biosynthetic process"/>
    <property type="evidence" value="ECO:0007669"/>
    <property type="project" value="TreeGrafter"/>
</dbReference>
<evidence type="ECO:0000259" key="5">
    <source>
        <dbReference type="SMART" id="SM00563"/>
    </source>
</evidence>
<dbReference type="CDD" id="cd07989">
    <property type="entry name" value="LPLAT_AGPAT-like"/>
    <property type="match status" value="1"/>
</dbReference>
<dbReference type="PANTHER" id="PTHR10434">
    <property type="entry name" value="1-ACYL-SN-GLYCEROL-3-PHOSPHATE ACYLTRANSFERASE"/>
    <property type="match status" value="1"/>
</dbReference>